<evidence type="ECO:0000256" key="10">
    <source>
        <dbReference type="PROSITE-ProRule" id="PRU10072"/>
    </source>
</evidence>
<name>A0A1L6J7E1_9SPHN</name>
<dbReference type="InterPro" id="IPR036895">
    <property type="entry name" value="Uracil-DNA_glycosylase-like_sf"/>
</dbReference>
<dbReference type="PANTHER" id="PTHR11264:SF0">
    <property type="entry name" value="URACIL-DNA GLYCOSYLASE"/>
    <property type="match status" value="1"/>
</dbReference>
<sequence>MAASGDRHFGSPPIDRRALVRTVAGERKCMAVKLHPDWLEPLQREFDSPYMASLRQFLLDEKAAGKRIFPRGADWFRALDLTPPQDVRVVILGQDPYHGEGQAHGLCFSVQPGVRVPPSLVNVYKELKSDLGIEPPRHGFLEHWAKQGVLLLNTCLTVEMGRAASHQGRGWEKFTDAVVAHVNASEKPVVFMLWGSHAQKKAPSVDPRHLVLKSVHPSPLSAHGGFFGCRHFSKANAFLEAKGRGTIDWALPAI</sequence>
<dbReference type="NCBIfam" id="NF003592">
    <property type="entry name" value="PRK05254.1-5"/>
    <property type="match status" value="1"/>
</dbReference>
<dbReference type="InterPro" id="IPR018085">
    <property type="entry name" value="Ura-DNA_Glyclase_AS"/>
</dbReference>
<organism evidence="13 14">
    <name type="scientific">Sphingomonas koreensis</name>
    <dbReference type="NCBI Taxonomy" id="93064"/>
    <lineage>
        <taxon>Bacteria</taxon>
        <taxon>Pseudomonadati</taxon>
        <taxon>Pseudomonadota</taxon>
        <taxon>Alphaproteobacteria</taxon>
        <taxon>Sphingomonadales</taxon>
        <taxon>Sphingomonadaceae</taxon>
        <taxon>Sphingomonas</taxon>
    </lineage>
</organism>
<dbReference type="PANTHER" id="PTHR11264">
    <property type="entry name" value="URACIL-DNA GLYCOSYLASE"/>
    <property type="match status" value="1"/>
</dbReference>
<dbReference type="NCBIfam" id="NF003589">
    <property type="entry name" value="PRK05254.1-2"/>
    <property type="match status" value="1"/>
</dbReference>
<dbReference type="PROSITE" id="PS00130">
    <property type="entry name" value="U_DNA_GLYCOSYLASE"/>
    <property type="match status" value="1"/>
</dbReference>
<dbReference type="Gene3D" id="3.40.470.10">
    <property type="entry name" value="Uracil-DNA glycosylase-like domain"/>
    <property type="match status" value="1"/>
</dbReference>
<dbReference type="SMART" id="SM00987">
    <property type="entry name" value="UreE_C"/>
    <property type="match status" value="1"/>
</dbReference>
<dbReference type="GO" id="GO:0097510">
    <property type="term" value="P:base-excision repair, AP site formation via deaminated base removal"/>
    <property type="evidence" value="ECO:0007669"/>
    <property type="project" value="TreeGrafter"/>
</dbReference>
<dbReference type="STRING" id="93064.BRX40_05080"/>
<evidence type="ECO:0000256" key="4">
    <source>
        <dbReference type="ARBA" id="ARBA00012030"/>
    </source>
</evidence>
<dbReference type="EC" id="3.2.2.27" evidence="4 9"/>
<feature type="active site" description="Proton acceptor" evidence="9 10">
    <location>
        <position position="95"/>
    </location>
</feature>
<dbReference type="CDD" id="cd10027">
    <property type="entry name" value="UDG-F1-like"/>
    <property type="match status" value="1"/>
</dbReference>
<reference evidence="14" key="1">
    <citation type="submission" date="2016-12" db="EMBL/GenBank/DDBJ databases">
        <title>Whole genome sequencing of Sphingomonas sp. ABOJV.</title>
        <authorList>
            <person name="Conlan S."/>
            <person name="Thomas P.J."/>
            <person name="Mullikin J."/>
            <person name="Palmore T.N."/>
            <person name="Frank K.M."/>
            <person name="Segre J.A."/>
        </authorList>
    </citation>
    <scope>NUCLEOTIDE SEQUENCE [LARGE SCALE GENOMIC DNA]</scope>
    <source>
        <strain evidence="14">ABOJV</strain>
    </source>
</reference>
<dbReference type="NCBIfam" id="TIGR00628">
    <property type="entry name" value="ung"/>
    <property type="match status" value="1"/>
</dbReference>
<dbReference type="Pfam" id="PF03167">
    <property type="entry name" value="UDG"/>
    <property type="match status" value="1"/>
</dbReference>
<evidence type="ECO:0000256" key="9">
    <source>
        <dbReference type="HAMAP-Rule" id="MF_00148"/>
    </source>
</evidence>
<evidence type="ECO:0000313" key="14">
    <source>
        <dbReference type="Proteomes" id="UP000185161"/>
    </source>
</evidence>
<evidence type="ECO:0000256" key="2">
    <source>
        <dbReference type="ARBA" id="ARBA00002631"/>
    </source>
</evidence>
<evidence type="ECO:0000256" key="5">
    <source>
        <dbReference type="ARBA" id="ARBA00018429"/>
    </source>
</evidence>
<gene>
    <name evidence="9" type="primary">ung</name>
    <name evidence="13" type="ORF">BRX40_05080</name>
</gene>
<accession>A0A1L6J7E1</accession>
<dbReference type="HAMAP" id="MF_00148">
    <property type="entry name" value="UDG"/>
    <property type="match status" value="1"/>
</dbReference>
<dbReference type="InterPro" id="IPR002043">
    <property type="entry name" value="UDG_fam1"/>
</dbReference>
<keyword evidence="8 9" id="KW-0234">DNA repair</keyword>
<dbReference type="GO" id="GO:0004844">
    <property type="term" value="F:uracil DNA N-glycosylase activity"/>
    <property type="evidence" value="ECO:0007669"/>
    <property type="project" value="UniProtKB-UniRule"/>
</dbReference>
<dbReference type="Proteomes" id="UP000185161">
    <property type="component" value="Chromosome"/>
</dbReference>
<proteinExistence type="inferred from homology"/>
<comment type="function">
    <text evidence="2 9 11">Excises uracil residues from the DNA which can arise as a result of misincorporation of dUMP residues by DNA polymerase or due to deamination of cytosine.</text>
</comment>
<dbReference type="NCBIfam" id="NF003588">
    <property type="entry name" value="PRK05254.1-1"/>
    <property type="match status" value="1"/>
</dbReference>
<dbReference type="GO" id="GO:0005737">
    <property type="term" value="C:cytoplasm"/>
    <property type="evidence" value="ECO:0007669"/>
    <property type="project" value="UniProtKB-SubCell"/>
</dbReference>
<keyword evidence="6 9" id="KW-0227">DNA damage</keyword>
<evidence type="ECO:0000256" key="3">
    <source>
        <dbReference type="ARBA" id="ARBA00008184"/>
    </source>
</evidence>
<protein>
    <recommendedName>
        <fullName evidence="5 9">Uracil-DNA glycosylase</fullName>
        <shortName evidence="9">UDG</shortName>
        <ecNumber evidence="4 9">3.2.2.27</ecNumber>
    </recommendedName>
</protein>
<evidence type="ECO:0000256" key="11">
    <source>
        <dbReference type="RuleBase" id="RU003780"/>
    </source>
</evidence>
<evidence type="ECO:0000259" key="12">
    <source>
        <dbReference type="SMART" id="SM00986"/>
    </source>
</evidence>
<keyword evidence="9" id="KW-0963">Cytoplasm</keyword>
<keyword evidence="14" id="KW-1185">Reference proteome</keyword>
<dbReference type="SMART" id="SM00986">
    <property type="entry name" value="UDG"/>
    <property type="match status" value="1"/>
</dbReference>
<comment type="catalytic activity">
    <reaction evidence="1 9 11">
        <text>Hydrolyzes single-stranded DNA or mismatched double-stranded DNA and polynucleotides, releasing free uracil.</text>
        <dbReference type="EC" id="3.2.2.27"/>
    </reaction>
</comment>
<comment type="subcellular location">
    <subcellularLocation>
        <location evidence="9">Cytoplasm</location>
    </subcellularLocation>
</comment>
<dbReference type="SUPFAM" id="SSF52141">
    <property type="entry name" value="Uracil-DNA glycosylase-like"/>
    <property type="match status" value="1"/>
</dbReference>
<keyword evidence="7 9" id="KW-0378">Hydrolase</keyword>
<dbReference type="KEGG" id="skr:BRX40_05080"/>
<evidence type="ECO:0000256" key="7">
    <source>
        <dbReference type="ARBA" id="ARBA00022801"/>
    </source>
</evidence>
<comment type="similarity">
    <text evidence="3 9 11">Belongs to the uracil-DNA glycosylase (UDG) superfamily. UNG family.</text>
</comment>
<evidence type="ECO:0000313" key="13">
    <source>
        <dbReference type="EMBL" id="APR51891.1"/>
    </source>
</evidence>
<evidence type="ECO:0000256" key="8">
    <source>
        <dbReference type="ARBA" id="ARBA00023204"/>
    </source>
</evidence>
<dbReference type="FunFam" id="3.40.470.10:FF:000001">
    <property type="entry name" value="Uracil-DNA glycosylase"/>
    <property type="match status" value="1"/>
</dbReference>
<feature type="domain" description="Uracil-DNA glycosylase-like" evidence="12">
    <location>
        <begin position="80"/>
        <end position="239"/>
    </location>
</feature>
<dbReference type="NCBIfam" id="NF003591">
    <property type="entry name" value="PRK05254.1-4"/>
    <property type="match status" value="1"/>
</dbReference>
<dbReference type="EMBL" id="CP018820">
    <property type="protein sequence ID" value="APR51891.1"/>
    <property type="molecule type" value="Genomic_DNA"/>
</dbReference>
<dbReference type="InterPro" id="IPR005122">
    <property type="entry name" value="Uracil-DNA_glycosylase-like"/>
</dbReference>
<evidence type="ECO:0000256" key="6">
    <source>
        <dbReference type="ARBA" id="ARBA00022763"/>
    </source>
</evidence>
<evidence type="ECO:0000256" key="1">
    <source>
        <dbReference type="ARBA" id="ARBA00001400"/>
    </source>
</evidence>
<dbReference type="AlphaFoldDB" id="A0A1L6J7E1"/>